<sequence length="234" mass="25545">MESRNRSDEVWYQCTVFLNDIIIHDNTKFATAADAKAYVAEKALQQVRHKCPMPGPTKGSQHVPPPTASYKEVSDPIRRQEELRQQLMHRNKSNIAETTQYNLMASSNIDMGDHAQARAFVEGYKMGQLAAQRAADDPRPARIAEEVAPTVVALRFGNLPGPRAQLPRATIIATVAIALDCLQLIGIGRATSMRRIDVVDFAGSTTAANASGMGICARALDDLAPNAVRANFFV</sequence>
<proteinExistence type="predicted"/>
<comment type="caution">
    <text evidence="2">The sequence shown here is derived from an EMBL/GenBank/DDBJ whole genome shotgun (WGS) entry which is preliminary data.</text>
</comment>
<keyword evidence="3" id="KW-1185">Reference proteome</keyword>
<name>A0AAN9YII4_9PEZI</name>
<organism evidence="2 3">
    <name type="scientific">Cytospora paraplurivora</name>
    <dbReference type="NCBI Taxonomy" id="2898453"/>
    <lineage>
        <taxon>Eukaryota</taxon>
        <taxon>Fungi</taxon>
        <taxon>Dikarya</taxon>
        <taxon>Ascomycota</taxon>
        <taxon>Pezizomycotina</taxon>
        <taxon>Sordariomycetes</taxon>
        <taxon>Sordariomycetidae</taxon>
        <taxon>Diaporthales</taxon>
        <taxon>Cytosporaceae</taxon>
        <taxon>Cytospora</taxon>
    </lineage>
</organism>
<dbReference type="EMBL" id="JAJSPL020000011">
    <property type="protein sequence ID" value="KAK7744107.1"/>
    <property type="molecule type" value="Genomic_DNA"/>
</dbReference>
<gene>
    <name evidence="2" type="ORF">SLS53_003628</name>
</gene>
<evidence type="ECO:0000313" key="2">
    <source>
        <dbReference type="EMBL" id="KAK7744107.1"/>
    </source>
</evidence>
<dbReference type="Proteomes" id="UP001320245">
    <property type="component" value="Unassembled WGS sequence"/>
</dbReference>
<feature type="region of interest" description="Disordered" evidence="1">
    <location>
        <begin position="53"/>
        <end position="74"/>
    </location>
</feature>
<accession>A0AAN9YII4</accession>
<evidence type="ECO:0000313" key="3">
    <source>
        <dbReference type="Proteomes" id="UP001320245"/>
    </source>
</evidence>
<dbReference type="AlphaFoldDB" id="A0AAN9YII4"/>
<reference evidence="2 3" key="1">
    <citation type="journal article" date="2023" name="PLoS ONE">
        <title>Cytospora paraplurivora sp. nov. isolated from orchards with fruit tree decline syndrome in Ontario, Canada.</title>
        <authorList>
            <person name="Ilyukhin E."/>
            <person name="Nguyen H.D.T."/>
            <person name="Castle A.J."/>
            <person name="Ellouze W."/>
        </authorList>
    </citation>
    <scope>NUCLEOTIDE SEQUENCE [LARGE SCALE GENOMIC DNA]</scope>
    <source>
        <strain evidence="2 3">FDS-564</strain>
    </source>
</reference>
<evidence type="ECO:0000256" key="1">
    <source>
        <dbReference type="SAM" id="MobiDB-lite"/>
    </source>
</evidence>
<protein>
    <submittedName>
        <fullName evidence="2">Uncharacterized protein</fullName>
    </submittedName>
</protein>